<keyword evidence="7" id="KW-0998">Cell outer membrane</keyword>
<protein>
    <submittedName>
        <fullName evidence="8">Outer membrane protein</fullName>
    </submittedName>
</protein>
<dbReference type="SUPFAM" id="SSF56954">
    <property type="entry name" value="Outer membrane efflux proteins (OEP)"/>
    <property type="match status" value="1"/>
</dbReference>
<dbReference type="Proteomes" id="UP000007590">
    <property type="component" value="Chromosome"/>
</dbReference>
<proteinExistence type="inferred from homology"/>
<evidence type="ECO:0000256" key="2">
    <source>
        <dbReference type="ARBA" id="ARBA00007613"/>
    </source>
</evidence>
<organism evidence="8 9">
    <name type="scientific">Solitalea canadensis (strain ATCC 29591 / DSM 3403 / JCM 21819 / LMG 8368 / NBRC 15130 / NCIMB 12057 / USAM 9D)</name>
    <name type="common">Flexibacter canadensis</name>
    <dbReference type="NCBI Taxonomy" id="929556"/>
    <lineage>
        <taxon>Bacteria</taxon>
        <taxon>Pseudomonadati</taxon>
        <taxon>Bacteroidota</taxon>
        <taxon>Sphingobacteriia</taxon>
        <taxon>Sphingobacteriales</taxon>
        <taxon>Sphingobacteriaceae</taxon>
        <taxon>Solitalea</taxon>
    </lineage>
</organism>
<dbReference type="PANTHER" id="PTHR30026">
    <property type="entry name" value="OUTER MEMBRANE PROTEIN TOLC"/>
    <property type="match status" value="1"/>
</dbReference>
<dbReference type="PANTHER" id="PTHR30026:SF20">
    <property type="entry name" value="OUTER MEMBRANE PROTEIN TOLC"/>
    <property type="match status" value="1"/>
</dbReference>
<dbReference type="OrthoDB" id="680214at2"/>
<dbReference type="STRING" id="929556.Solca_1700"/>
<accession>H8KQM8</accession>
<name>H8KQM8_SOLCM</name>
<dbReference type="InterPro" id="IPR003423">
    <property type="entry name" value="OMP_efflux"/>
</dbReference>
<dbReference type="GO" id="GO:0009279">
    <property type="term" value="C:cell outer membrane"/>
    <property type="evidence" value="ECO:0007669"/>
    <property type="project" value="UniProtKB-SubCell"/>
</dbReference>
<dbReference type="EMBL" id="CP003349">
    <property type="protein sequence ID" value="AFD06766.1"/>
    <property type="molecule type" value="Genomic_DNA"/>
</dbReference>
<keyword evidence="5" id="KW-0812">Transmembrane</keyword>
<evidence type="ECO:0000256" key="7">
    <source>
        <dbReference type="ARBA" id="ARBA00023237"/>
    </source>
</evidence>
<keyword evidence="9" id="KW-1185">Reference proteome</keyword>
<dbReference type="eggNOG" id="COG1538">
    <property type="taxonomic scope" value="Bacteria"/>
</dbReference>
<dbReference type="GO" id="GO:1990281">
    <property type="term" value="C:efflux pump complex"/>
    <property type="evidence" value="ECO:0007669"/>
    <property type="project" value="TreeGrafter"/>
</dbReference>
<comment type="subcellular location">
    <subcellularLocation>
        <location evidence="1">Cell outer membrane</location>
    </subcellularLocation>
</comment>
<dbReference type="GO" id="GO:0015288">
    <property type="term" value="F:porin activity"/>
    <property type="evidence" value="ECO:0007669"/>
    <property type="project" value="TreeGrafter"/>
</dbReference>
<dbReference type="HOGENOM" id="CLU_012817_10_4_10"/>
<evidence type="ECO:0000256" key="3">
    <source>
        <dbReference type="ARBA" id="ARBA00022448"/>
    </source>
</evidence>
<dbReference type="KEGG" id="scn:Solca_1700"/>
<dbReference type="Pfam" id="PF02321">
    <property type="entry name" value="OEP"/>
    <property type="match status" value="2"/>
</dbReference>
<evidence type="ECO:0000256" key="5">
    <source>
        <dbReference type="ARBA" id="ARBA00022692"/>
    </source>
</evidence>
<evidence type="ECO:0000256" key="4">
    <source>
        <dbReference type="ARBA" id="ARBA00022452"/>
    </source>
</evidence>
<reference evidence="8" key="1">
    <citation type="submission" date="2012-02" db="EMBL/GenBank/DDBJ databases">
        <title>The complete genome of Solitalea canadensis DSM 3403.</title>
        <authorList>
            <consortium name="US DOE Joint Genome Institute (JGI-PGF)"/>
            <person name="Lucas S."/>
            <person name="Copeland A."/>
            <person name="Lapidus A."/>
            <person name="Glavina del Rio T."/>
            <person name="Dalin E."/>
            <person name="Tice H."/>
            <person name="Bruce D."/>
            <person name="Goodwin L."/>
            <person name="Pitluck S."/>
            <person name="Peters L."/>
            <person name="Ovchinnikova G."/>
            <person name="Lu M."/>
            <person name="Kyrpides N."/>
            <person name="Mavromatis K."/>
            <person name="Ivanova N."/>
            <person name="Brettin T."/>
            <person name="Detter J.C."/>
            <person name="Han C."/>
            <person name="Larimer F."/>
            <person name="Land M."/>
            <person name="Hauser L."/>
            <person name="Markowitz V."/>
            <person name="Cheng J.-F."/>
            <person name="Hugenholtz P."/>
            <person name="Woyke T."/>
            <person name="Wu D."/>
            <person name="Spring S."/>
            <person name="Schroeder M."/>
            <person name="Kopitz M."/>
            <person name="Brambilla E."/>
            <person name="Klenk H.-P."/>
            <person name="Eisen J.A."/>
        </authorList>
    </citation>
    <scope>NUCLEOTIDE SEQUENCE</scope>
    <source>
        <strain evidence="8">DSM 3403</strain>
    </source>
</reference>
<comment type="similarity">
    <text evidence="2">Belongs to the outer membrane factor (OMF) (TC 1.B.17) family.</text>
</comment>
<keyword evidence="4" id="KW-1134">Transmembrane beta strand</keyword>
<dbReference type="Gene3D" id="1.20.1600.10">
    <property type="entry name" value="Outer membrane efflux proteins (OEP)"/>
    <property type="match status" value="1"/>
</dbReference>
<dbReference type="GO" id="GO:0015562">
    <property type="term" value="F:efflux transmembrane transporter activity"/>
    <property type="evidence" value="ECO:0007669"/>
    <property type="project" value="InterPro"/>
</dbReference>
<gene>
    <name evidence="8" type="ordered locus">Solca_1700</name>
</gene>
<dbReference type="InterPro" id="IPR051906">
    <property type="entry name" value="TolC-like"/>
</dbReference>
<dbReference type="AlphaFoldDB" id="H8KQM8"/>
<keyword evidence="3" id="KW-0813">Transport</keyword>
<evidence type="ECO:0000256" key="1">
    <source>
        <dbReference type="ARBA" id="ARBA00004442"/>
    </source>
</evidence>
<evidence type="ECO:0000256" key="6">
    <source>
        <dbReference type="ARBA" id="ARBA00023136"/>
    </source>
</evidence>
<dbReference type="RefSeq" id="WP_014679993.1">
    <property type="nucleotide sequence ID" value="NC_017770.1"/>
</dbReference>
<keyword evidence="6" id="KW-0472">Membrane</keyword>
<sequence>MILNTFIANKFKCTAYCIAVFLIFLFPVNNLYAQELNHATKLTLQDAIELARHKNKEIKQAKVKNEISADNIQLIKQLRLPDVELHTSYARVTNLNQYENGLFSAPEMFKNIPDMYDVTMNAKMPLYMGNKINNEIEKSAQEQQITELKSRKIANDIQINVINMYLGTYKLMLFSDVLKEQIKEEVDRLAEVKALKRNGALTKNDLLRAELQLSNMKLALINNEANTSIALHQLKTLLEIPENEDLKIDTSSVSNVLLPNNEYDAYVSAALHKEELQIAEKEAGIAQTDRKITQGNYYPKVALFGTYGYNYPNYKFFPPTPYLYTLGLAGIDVSFSLSELFKNKKKMSVANKKIEQQLLEAEIVKNNIIDKVYKEYKQYTASKEKLTVTEQSVMQANENYRIVRMKYLNQLALITDMIDADNSLLEAKFTDVSAKVDAQLKYYQLQHAAGILNN</sequence>
<evidence type="ECO:0000313" key="9">
    <source>
        <dbReference type="Proteomes" id="UP000007590"/>
    </source>
</evidence>
<evidence type="ECO:0000313" key="8">
    <source>
        <dbReference type="EMBL" id="AFD06766.1"/>
    </source>
</evidence>